<evidence type="ECO:0000256" key="1">
    <source>
        <dbReference type="ARBA" id="ARBA00004123"/>
    </source>
</evidence>
<name>A0A699ZV40_HAELA</name>
<reference evidence="7 8" key="1">
    <citation type="submission" date="2020-02" db="EMBL/GenBank/DDBJ databases">
        <title>Draft genome sequence of Haematococcus lacustris strain NIES-144.</title>
        <authorList>
            <person name="Morimoto D."/>
            <person name="Nakagawa S."/>
            <person name="Yoshida T."/>
            <person name="Sawayama S."/>
        </authorList>
    </citation>
    <scope>NUCLEOTIDE SEQUENCE [LARGE SCALE GENOMIC DNA]</scope>
    <source>
        <strain evidence="7 8">NIES-144</strain>
    </source>
</reference>
<sequence length="154" mass="16701">MFSLQALHVGQNRINEANDMERLSCLTNLVEVSLVNNPITRRQGYRTLLIAKCSRLYAADGQVISLEEREYAEGLLSQQQPSQSGLEVAGKVAVRMTNLDFAGLAAAVGQYSQAPDTESFDTRTAWFLSSHVDASNGAAMLNGQPVVGGMPRNL</sequence>
<evidence type="ECO:0000256" key="5">
    <source>
        <dbReference type="ARBA" id="ARBA00023242"/>
    </source>
</evidence>
<dbReference type="GO" id="GO:0005634">
    <property type="term" value="C:nucleus"/>
    <property type="evidence" value="ECO:0007669"/>
    <property type="project" value="UniProtKB-SubCell"/>
</dbReference>
<dbReference type="InterPro" id="IPR032675">
    <property type="entry name" value="LRR_dom_sf"/>
</dbReference>
<dbReference type="SUPFAM" id="SSF52058">
    <property type="entry name" value="L domain-like"/>
    <property type="match status" value="1"/>
</dbReference>
<comment type="subcellular location">
    <subcellularLocation>
        <location evidence="2">Cytoplasm</location>
        <location evidence="2">Cytoskeleton</location>
        <location evidence="2">Cilium axoneme</location>
    </subcellularLocation>
    <subcellularLocation>
        <location evidence="1">Nucleus</location>
    </subcellularLocation>
</comment>
<keyword evidence="8" id="KW-1185">Reference proteome</keyword>
<keyword evidence="3" id="KW-0433">Leucine-rich repeat</keyword>
<dbReference type="GO" id="GO:0030620">
    <property type="term" value="F:U2 snRNA binding"/>
    <property type="evidence" value="ECO:0007669"/>
    <property type="project" value="InterPro"/>
</dbReference>
<dbReference type="PANTHER" id="PTHR10552:SF6">
    <property type="entry name" value="U2 SMALL NUCLEAR RIBONUCLEOPROTEIN A"/>
    <property type="match status" value="1"/>
</dbReference>
<keyword evidence="4" id="KW-0677">Repeat</keyword>
<keyword evidence="5" id="KW-0539">Nucleus</keyword>
<evidence type="ECO:0000256" key="4">
    <source>
        <dbReference type="ARBA" id="ARBA00022737"/>
    </source>
</evidence>
<proteinExistence type="inferred from homology"/>
<evidence type="ECO:0000256" key="6">
    <source>
        <dbReference type="ARBA" id="ARBA00024196"/>
    </source>
</evidence>
<evidence type="ECO:0000256" key="3">
    <source>
        <dbReference type="ARBA" id="ARBA00022614"/>
    </source>
</evidence>
<comment type="caution">
    <text evidence="7">The sequence shown here is derived from an EMBL/GenBank/DDBJ whole genome shotgun (WGS) entry which is preliminary data.</text>
</comment>
<gene>
    <name evidence="7" type="ORF">HaLaN_24944</name>
</gene>
<dbReference type="Gene3D" id="3.80.10.10">
    <property type="entry name" value="Ribonuclease Inhibitor"/>
    <property type="match status" value="1"/>
</dbReference>
<dbReference type="EMBL" id="BLLF01003226">
    <property type="protein sequence ID" value="GFH26747.1"/>
    <property type="molecule type" value="Genomic_DNA"/>
</dbReference>
<evidence type="ECO:0000313" key="7">
    <source>
        <dbReference type="EMBL" id="GFH26747.1"/>
    </source>
</evidence>
<evidence type="ECO:0000256" key="2">
    <source>
        <dbReference type="ARBA" id="ARBA00004430"/>
    </source>
</evidence>
<protein>
    <submittedName>
        <fullName evidence="7">Uncharacterized protein</fullName>
    </submittedName>
</protein>
<dbReference type="Pfam" id="PF14580">
    <property type="entry name" value="LRR_9"/>
    <property type="match status" value="1"/>
</dbReference>
<comment type="similarity">
    <text evidence="6">Belongs to the U2 small nuclear ribonucleoprotein A family.</text>
</comment>
<feature type="non-terminal residue" evidence="7">
    <location>
        <position position="1"/>
    </location>
</feature>
<dbReference type="InterPro" id="IPR044640">
    <property type="entry name" value="RU2A"/>
</dbReference>
<dbReference type="PANTHER" id="PTHR10552">
    <property type="entry name" value="U2 SMALL NUCLEAR RIBONUCLEOPROTEIN A"/>
    <property type="match status" value="1"/>
</dbReference>
<accession>A0A699ZV40</accession>
<dbReference type="GO" id="GO:0000398">
    <property type="term" value="P:mRNA splicing, via spliceosome"/>
    <property type="evidence" value="ECO:0007669"/>
    <property type="project" value="InterPro"/>
</dbReference>
<feature type="non-terminal residue" evidence="7">
    <location>
        <position position="154"/>
    </location>
</feature>
<organism evidence="7 8">
    <name type="scientific">Haematococcus lacustris</name>
    <name type="common">Green alga</name>
    <name type="synonym">Haematococcus pluvialis</name>
    <dbReference type="NCBI Taxonomy" id="44745"/>
    <lineage>
        <taxon>Eukaryota</taxon>
        <taxon>Viridiplantae</taxon>
        <taxon>Chlorophyta</taxon>
        <taxon>core chlorophytes</taxon>
        <taxon>Chlorophyceae</taxon>
        <taxon>CS clade</taxon>
        <taxon>Chlamydomonadales</taxon>
        <taxon>Haematococcaceae</taxon>
        <taxon>Haematococcus</taxon>
    </lineage>
</organism>
<dbReference type="AlphaFoldDB" id="A0A699ZV40"/>
<dbReference type="Proteomes" id="UP000485058">
    <property type="component" value="Unassembled WGS sequence"/>
</dbReference>
<dbReference type="GO" id="GO:0005930">
    <property type="term" value="C:axoneme"/>
    <property type="evidence" value="ECO:0007669"/>
    <property type="project" value="UniProtKB-SubCell"/>
</dbReference>
<evidence type="ECO:0000313" key="8">
    <source>
        <dbReference type="Proteomes" id="UP000485058"/>
    </source>
</evidence>